<dbReference type="Proteomes" id="UP000663836">
    <property type="component" value="Unassembled WGS sequence"/>
</dbReference>
<organism evidence="1 3">
    <name type="scientific">Rotaria sordida</name>
    <dbReference type="NCBI Taxonomy" id="392033"/>
    <lineage>
        <taxon>Eukaryota</taxon>
        <taxon>Metazoa</taxon>
        <taxon>Spiralia</taxon>
        <taxon>Gnathifera</taxon>
        <taxon>Rotifera</taxon>
        <taxon>Eurotatoria</taxon>
        <taxon>Bdelloidea</taxon>
        <taxon>Philodinida</taxon>
        <taxon>Philodinidae</taxon>
        <taxon>Rotaria</taxon>
    </lineage>
</organism>
<reference evidence="1" key="1">
    <citation type="submission" date="2021-02" db="EMBL/GenBank/DDBJ databases">
        <authorList>
            <person name="Nowell W R."/>
        </authorList>
    </citation>
    <scope>NUCLEOTIDE SEQUENCE</scope>
</reference>
<dbReference type="InterPro" id="IPR046350">
    <property type="entry name" value="Cystatin_sf"/>
</dbReference>
<dbReference type="AlphaFoldDB" id="A0A815P360"/>
<proteinExistence type="predicted"/>
<gene>
    <name evidence="2" type="ORF">JBS370_LOCUS31824</name>
    <name evidence="1" type="ORF">ZHD862_LOCUS34936</name>
</gene>
<sequence>MNSSICGGMNGLRPLDEEDIEIWDMYKEALEKKIRDQFNLSENDTLTPIQVATQIVELSDKTYVTARVWHVPWQNDMHGNEDHIAVHEKLSEDPNEDLGHF</sequence>
<evidence type="ECO:0000313" key="1">
    <source>
        <dbReference type="EMBL" id="CAF1443551.1"/>
    </source>
</evidence>
<dbReference type="SUPFAM" id="SSF54403">
    <property type="entry name" value="Cystatin/monellin"/>
    <property type="match status" value="1"/>
</dbReference>
<evidence type="ECO:0000313" key="2">
    <source>
        <dbReference type="EMBL" id="CAF4103113.1"/>
    </source>
</evidence>
<dbReference type="Proteomes" id="UP000663864">
    <property type="component" value="Unassembled WGS sequence"/>
</dbReference>
<evidence type="ECO:0000313" key="3">
    <source>
        <dbReference type="Proteomes" id="UP000663864"/>
    </source>
</evidence>
<protein>
    <submittedName>
        <fullName evidence="1">Uncharacterized protein</fullName>
    </submittedName>
</protein>
<comment type="caution">
    <text evidence="1">The sequence shown here is derived from an EMBL/GenBank/DDBJ whole genome shotgun (WGS) entry which is preliminary data.</text>
</comment>
<name>A0A815P360_9BILA</name>
<dbReference type="EMBL" id="CAJOBD010008073">
    <property type="protein sequence ID" value="CAF4103113.1"/>
    <property type="molecule type" value="Genomic_DNA"/>
</dbReference>
<accession>A0A815P360</accession>
<dbReference type="EMBL" id="CAJNOT010004735">
    <property type="protein sequence ID" value="CAF1443551.1"/>
    <property type="molecule type" value="Genomic_DNA"/>
</dbReference>